<dbReference type="Proteomes" id="UP000007842">
    <property type="component" value="Chromosome"/>
</dbReference>
<dbReference type="PATRIC" id="fig|1003195.11.peg.2718"/>
<evidence type="ECO:0000313" key="5">
    <source>
        <dbReference type="Proteomes" id="UP000007842"/>
    </source>
</evidence>
<protein>
    <submittedName>
        <fullName evidence="4">Secreted protein</fullName>
    </submittedName>
</protein>
<dbReference type="CDD" id="cd13399">
    <property type="entry name" value="Slt35-like"/>
    <property type="match status" value="1"/>
</dbReference>
<proteinExistence type="predicted"/>
<dbReference type="InterPro" id="IPR031304">
    <property type="entry name" value="SLT_2"/>
</dbReference>
<dbReference type="KEGG" id="sct:SCAT_1134"/>
<feature type="chain" id="PRO_5039219349" evidence="2">
    <location>
        <begin position="25"/>
        <end position="412"/>
    </location>
</feature>
<dbReference type="GO" id="GO:0009253">
    <property type="term" value="P:peptidoglycan catabolic process"/>
    <property type="evidence" value="ECO:0007669"/>
    <property type="project" value="TreeGrafter"/>
</dbReference>
<accession>F8JXU4</accession>
<dbReference type="OrthoDB" id="9796191at2"/>
<dbReference type="InterPro" id="IPR023346">
    <property type="entry name" value="Lysozyme-like_dom_sf"/>
</dbReference>
<organism evidence="4 5">
    <name type="scientific">Streptantibioticus cattleyicolor (strain ATCC 35852 / DSM 46488 / JCM 4925 / NBRC 14057 / NRRL 8057)</name>
    <name type="common">Streptomyces cattleya</name>
    <dbReference type="NCBI Taxonomy" id="1003195"/>
    <lineage>
        <taxon>Bacteria</taxon>
        <taxon>Bacillati</taxon>
        <taxon>Actinomycetota</taxon>
        <taxon>Actinomycetes</taxon>
        <taxon>Kitasatosporales</taxon>
        <taxon>Streptomycetaceae</taxon>
        <taxon>Streptantibioticus</taxon>
    </lineage>
</organism>
<dbReference type="AlphaFoldDB" id="F8JXU4"/>
<feature type="region of interest" description="Disordered" evidence="1">
    <location>
        <begin position="262"/>
        <end position="412"/>
    </location>
</feature>
<dbReference type="InterPro" id="IPR043426">
    <property type="entry name" value="MltB-like"/>
</dbReference>
<dbReference type="HOGENOM" id="CLU_034941_2_0_11"/>
<dbReference type="Pfam" id="PF13406">
    <property type="entry name" value="SLT_2"/>
    <property type="match status" value="1"/>
</dbReference>
<keyword evidence="5" id="KW-1185">Reference proteome</keyword>
<name>F8JXU4_STREN</name>
<dbReference type="KEGG" id="scy:SCATT_11310"/>
<dbReference type="EMBL" id="CP003219">
    <property type="protein sequence ID" value="AEW93502.1"/>
    <property type="molecule type" value="Genomic_DNA"/>
</dbReference>
<dbReference type="SUPFAM" id="SSF53955">
    <property type="entry name" value="Lysozyme-like"/>
    <property type="match status" value="1"/>
</dbReference>
<accession>G8WQ02</accession>
<dbReference type="eggNOG" id="COG0741">
    <property type="taxonomic scope" value="Bacteria"/>
</dbReference>
<dbReference type="STRING" id="1003195.SCATT_11310"/>
<evidence type="ECO:0000259" key="3">
    <source>
        <dbReference type="Pfam" id="PF13406"/>
    </source>
</evidence>
<feature type="signal peptide" evidence="2">
    <location>
        <begin position="1"/>
        <end position="24"/>
    </location>
</feature>
<feature type="compositionally biased region" description="Polar residues" evidence="1">
    <location>
        <begin position="403"/>
        <end position="412"/>
    </location>
</feature>
<feature type="compositionally biased region" description="Gly residues" evidence="1">
    <location>
        <begin position="70"/>
        <end position="87"/>
    </location>
</feature>
<reference evidence="5" key="1">
    <citation type="submission" date="2011-12" db="EMBL/GenBank/DDBJ databases">
        <title>Complete genome sequence of Streptomyces cattleya strain DSM 46488.</title>
        <authorList>
            <person name="Ou H.-Y."/>
            <person name="Li P."/>
            <person name="Zhao C."/>
            <person name="O'Hagan D."/>
            <person name="Deng Z."/>
        </authorList>
    </citation>
    <scope>NUCLEOTIDE SEQUENCE [LARGE SCALE GENOMIC DNA]</scope>
    <source>
        <strain evidence="5">ATCC 35852 / DSM 46488 / JCM 4925 / NBRC 14057 / NRRL 8057</strain>
    </source>
</reference>
<feature type="compositionally biased region" description="Gly residues" evidence="1">
    <location>
        <begin position="292"/>
        <end position="303"/>
    </location>
</feature>
<gene>
    <name evidence="4" type="ordered locus">SCATT_11310</name>
</gene>
<keyword evidence="2" id="KW-0732">Signal</keyword>
<dbReference type="PANTHER" id="PTHR30163">
    <property type="entry name" value="MEMBRANE-BOUND LYTIC MUREIN TRANSGLYCOSYLASE B"/>
    <property type="match status" value="1"/>
</dbReference>
<dbReference type="Gene3D" id="1.10.530.10">
    <property type="match status" value="1"/>
</dbReference>
<feature type="compositionally biased region" description="Low complexity" evidence="1">
    <location>
        <begin position="278"/>
        <end position="291"/>
    </location>
</feature>
<feature type="compositionally biased region" description="Low complexity" evidence="1">
    <location>
        <begin position="336"/>
        <end position="402"/>
    </location>
</feature>
<feature type="region of interest" description="Disordered" evidence="1">
    <location>
        <begin position="32"/>
        <end position="87"/>
    </location>
</feature>
<evidence type="ECO:0000313" key="4">
    <source>
        <dbReference type="EMBL" id="AEW93502.1"/>
    </source>
</evidence>
<sequence>MAARFGRRVRNGVLSTAVAAAAMAALTASQPPGLASAAHGTTDPAPPPGTPIDGGSPYITDLPPLKSPHPGGGSGGHGPTAGPGAGVGGAGLPATVFAAYRNAEAKVAQSRPGCHLPWELLAGIGQVESGQADNGDVDAAGTTLRPILGPVLDGNGFANIPDTDGGRYDGDPLHDRAVGPMQFIPSTWAAWGADGNGDGVKDPNNIFDAALAAGNYLCAAGGDLSVSKNMDRAILGYNHSLDYLHTVRAWYDYFRKGAHDVPDEPVGGPGTVLPPALPSAGPSPSASTPAAHGGGGKGHGGSSGSSPVAQPTVSVSGSIGPAPSHPGGGKHPSPSPTATCPVPSASASASGSASPTATPTPSATPTVTPSPSPSTSGSPSPTPTPCASSPSPSSARGSASPSVKAQPSPSAS</sequence>
<evidence type="ECO:0000256" key="1">
    <source>
        <dbReference type="SAM" id="MobiDB-lite"/>
    </source>
</evidence>
<dbReference type="GO" id="GO:0008933">
    <property type="term" value="F:peptidoglycan lytic transglycosylase activity"/>
    <property type="evidence" value="ECO:0007669"/>
    <property type="project" value="TreeGrafter"/>
</dbReference>
<dbReference type="RefSeq" id="WP_014141892.1">
    <property type="nucleotide sequence ID" value="NC_016111.1"/>
</dbReference>
<evidence type="ECO:0000256" key="2">
    <source>
        <dbReference type="SAM" id="SignalP"/>
    </source>
</evidence>
<feature type="domain" description="Transglycosylase SLT" evidence="3">
    <location>
        <begin position="177"/>
        <end position="221"/>
    </location>
</feature>
<dbReference type="PANTHER" id="PTHR30163:SF8">
    <property type="entry name" value="LYTIC MUREIN TRANSGLYCOSYLASE"/>
    <property type="match status" value="1"/>
</dbReference>
<feature type="compositionally biased region" description="Polar residues" evidence="1">
    <location>
        <begin position="307"/>
        <end position="317"/>
    </location>
</feature>